<feature type="signal peptide" evidence="8">
    <location>
        <begin position="1"/>
        <end position="21"/>
    </location>
</feature>
<dbReference type="KEGG" id="fam:OYT1_ch0599"/>
<dbReference type="Pfam" id="PF00484">
    <property type="entry name" value="Pro_CA"/>
    <property type="match status" value="1"/>
</dbReference>
<evidence type="ECO:0000256" key="3">
    <source>
        <dbReference type="ARBA" id="ARBA00022723"/>
    </source>
</evidence>
<feature type="binding site" evidence="7">
    <location>
        <position position="123"/>
    </location>
    <ligand>
        <name>Zn(2+)</name>
        <dbReference type="ChEBI" id="CHEBI:29105"/>
    </ligand>
</feature>
<keyword evidence="5" id="KW-0456">Lyase</keyword>
<dbReference type="RefSeq" id="WP_062625421.1">
    <property type="nucleotide sequence ID" value="NZ_AP018738.1"/>
</dbReference>
<evidence type="ECO:0000256" key="1">
    <source>
        <dbReference type="ARBA" id="ARBA00006217"/>
    </source>
</evidence>
<gene>
    <name evidence="9" type="ORF">OYT1_ch0599</name>
</gene>
<comment type="catalytic activity">
    <reaction evidence="6">
        <text>hydrogencarbonate + H(+) = CO2 + H2O</text>
        <dbReference type="Rhea" id="RHEA:10748"/>
        <dbReference type="ChEBI" id="CHEBI:15377"/>
        <dbReference type="ChEBI" id="CHEBI:15378"/>
        <dbReference type="ChEBI" id="CHEBI:16526"/>
        <dbReference type="ChEBI" id="CHEBI:17544"/>
        <dbReference type="EC" id="4.2.1.1"/>
    </reaction>
</comment>
<evidence type="ECO:0000313" key="9">
    <source>
        <dbReference type="EMBL" id="BBE50166.1"/>
    </source>
</evidence>
<evidence type="ECO:0000256" key="2">
    <source>
        <dbReference type="ARBA" id="ARBA00012925"/>
    </source>
</evidence>
<keyword evidence="4 7" id="KW-0862">Zinc</keyword>
<dbReference type="Gene3D" id="3.40.1050.10">
    <property type="entry name" value="Carbonic anhydrase"/>
    <property type="match status" value="1"/>
</dbReference>
<feature type="binding site" evidence="7">
    <location>
        <position position="73"/>
    </location>
    <ligand>
        <name>Zn(2+)</name>
        <dbReference type="ChEBI" id="CHEBI:29105"/>
    </ligand>
</feature>
<dbReference type="SMART" id="SM00947">
    <property type="entry name" value="Pro_CA"/>
    <property type="match status" value="1"/>
</dbReference>
<feature type="binding site" evidence="7">
    <location>
        <position position="126"/>
    </location>
    <ligand>
        <name>Zn(2+)</name>
        <dbReference type="ChEBI" id="CHEBI:29105"/>
    </ligand>
</feature>
<comment type="similarity">
    <text evidence="1">Belongs to the beta-class carbonic anhydrase family.</text>
</comment>
<dbReference type="PANTHER" id="PTHR11002">
    <property type="entry name" value="CARBONIC ANHYDRASE"/>
    <property type="match status" value="1"/>
</dbReference>
<keyword evidence="8" id="KW-0732">Signal</keyword>
<comment type="cofactor">
    <cofactor evidence="7">
        <name>Zn(2+)</name>
        <dbReference type="ChEBI" id="CHEBI:29105"/>
    </cofactor>
    <text evidence="7">Binds 1 zinc ion per subunit.</text>
</comment>
<keyword evidence="10" id="KW-1185">Reference proteome</keyword>
<dbReference type="AlphaFoldDB" id="A0A2Z6G9P0"/>
<feature type="binding site" evidence="7">
    <location>
        <position position="71"/>
    </location>
    <ligand>
        <name>Zn(2+)</name>
        <dbReference type="ChEBI" id="CHEBI:29105"/>
    </ligand>
</feature>
<protein>
    <recommendedName>
        <fullName evidence="2">carbonic anhydrase</fullName>
        <ecNumber evidence="2">4.2.1.1</ecNumber>
    </recommendedName>
</protein>
<dbReference type="InterPro" id="IPR036874">
    <property type="entry name" value="Carbonic_anhydrase_sf"/>
</dbReference>
<dbReference type="GO" id="GO:0004089">
    <property type="term" value="F:carbonate dehydratase activity"/>
    <property type="evidence" value="ECO:0007669"/>
    <property type="project" value="UniProtKB-EC"/>
</dbReference>
<evidence type="ECO:0000256" key="5">
    <source>
        <dbReference type="ARBA" id="ARBA00023239"/>
    </source>
</evidence>
<feature type="chain" id="PRO_5017324953" description="carbonic anhydrase" evidence="8">
    <location>
        <begin position="22"/>
        <end position="240"/>
    </location>
</feature>
<proteinExistence type="inferred from homology"/>
<dbReference type="STRING" id="1188319.OYT1_00153"/>
<dbReference type="EC" id="4.2.1.1" evidence="2"/>
<organism evidence="9 10">
    <name type="scientific">Ferriphaselus amnicola</name>
    <dbReference type="NCBI Taxonomy" id="1188319"/>
    <lineage>
        <taxon>Bacteria</taxon>
        <taxon>Pseudomonadati</taxon>
        <taxon>Pseudomonadota</taxon>
        <taxon>Betaproteobacteria</taxon>
        <taxon>Nitrosomonadales</taxon>
        <taxon>Gallionellaceae</taxon>
        <taxon>Ferriphaselus</taxon>
    </lineage>
</organism>
<evidence type="ECO:0000256" key="4">
    <source>
        <dbReference type="ARBA" id="ARBA00022833"/>
    </source>
</evidence>
<evidence type="ECO:0000256" key="8">
    <source>
        <dbReference type="SAM" id="SignalP"/>
    </source>
</evidence>
<accession>A0A2Z6G9P0</accession>
<dbReference type="EMBL" id="AP018738">
    <property type="protein sequence ID" value="BBE50166.1"/>
    <property type="molecule type" value="Genomic_DNA"/>
</dbReference>
<dbReference type="InterPro" id="IPR001765">
    <property type="entry name" value="Carbonic_anhydrase"/>
</dbReference>
<evidence type="ECO:0000256" key="6">
    <source>
        <dbReference type="ARBA" id="ARBA00048348"/>
    </source>
</evidence>
<dbReference type="PANTHER" id="PTHR11002:SF76">
    <property type="entry name" value="CARBONIC ANHYDRASE"/>
    <property type="match status" value="1"/>
</dbReference>
<evidence type="ECO:0000256" key="7">
    <source>
        <dbReference type="PIRSR" id="PIRSR601765-1"/>
    </source>
</evidence>
<dbReference type="SUPFAM" id="SSF53056">
    <property type="entry name" value="beta-carbonic anhydrase, cab"/>
    <property type="match status" value="1"/>
</dbReference>
<reference evidence="9 10" key="1">
    <citation type="submission" date="2018-06" db="EMBL/GenBank/DDBJ databases">
        <title>OYT1 Genome Sequencing.</title>
        <authorList>
            <person name="Kato S."/>
            <person name="Itoh T."/>
            <person name="Ohkuma M."/>
        </authorList>
    </citation>
    <scope>NUCLEOTIDE SEQUENCE [LARGE SCALE GENOMIC DNA]</scope>
    <source>
        <strain evidence="9 10">OYT1</strain>
    </source>
</reference>
<keyword evidence="3 7" id="KW-0479">Metal-binding</keyword>
<sequence length="240" mass="25097">MFKKQLASIIAAAFIAAPAFADGHSHGDAAVAQAFIKEISKTEAAYAKQHGAKFFAELAKGQHPRATVVTCSDSRVHTNMLDTTPEGDLFMIRDIGNQIATATGSVQYGVNHLASSLLIIIGHSKCGAISAAALNDADKAKLEVPVQKELATIGKVTGDIDGVKLNVNNQVKQAMELFGDKVAEGHLMIVGGVYDFADDMKQGPGKLNVINVNGETDAAKVTAALAAAPAGSHGEHEHHH</sequence>
<evidence type="ECO:0000313" key="10">
    <source>
        <dbReference type="Proteomes" id="UP000033070"/>
    </source>
</evidence>
<dbReference type="GO" id="GO:0008270">
    <property type="term" value="F:zinc ion binding"/>
    <property type="evidence" value="ECO:0007669"/>
    <property type="project" value="InterPro"/>
</dbReference>
<name>A0A2Z6G9P0_9PROT</name>
<dbReference type="OrthoDB" id="9797527at2"/>
<dbReference type="Proteomes" id="UP000033070">
    <property type="component" value="Chromosome"/>
</dbReference>